<dbReference type="Proteomes" id="UP000078550">
    <property type="component" value="Unassembled WGS sequence"/>
</dbReference>
<feature type="compositionally biased region" description="Basic and acidic residues" evidence="1">
    <location>
        <begin position="34"/>
        <end position="47"/>
    </location>
</feature>
<protein>
    <submittedName>
        <fullName evidence="3">Uncharacterized protein</fullName>
    </submittedName>
</protein>
<evidence type="ECO:0000313" key="2">
    <source>
        <dbReference type="EMBL" id="SBT41157.1"/>
    </source>
</evidence>
<dbReference type="AlphaFoldDB" id="A0A1A8ZCA9"/>
<evidence type="ECO:0000313" key="3">
    <source>
        <dbReference type="EMBL" id="SBT41487.1"/>
    </source>
</evidence>
<accession>A0A1A8ZCA9</accession>
<gene>
    <name evidence="2" type="ORF">POVWA1_043470</name>
    <name evidence="3" type="ORF">POVWA2_041940</name>
</gene>
<reference evidence="5" key="3">
    <citation type="submission" date="2016-05" db="EMBL/GenBank/DDBJ databases">
        <authorList>
            <person name="Naeem R."/>
        </authorList>
    </citation>
    <scope>NUCLEOTIDE SEQUENCE [LARGE SCALE GENOMIC DNA]</scope>
</reference>
<evidence type="ECO:0000313" key="4">
    <source>
        <dbReference type="Proteomes" id="UP000078550"/>
    </source>
</evidence>
<keyword evidence="5" id="KW-1185">Reference proteome</keyword>
<reference evidence="3" key="2">
    <citation type="submission" date="2016-05" db="EMBL/GenBank/DDBJ databases">
        <authorList>
            <person name="Lavstsen T."/>
            <person name="Jespersen J.S."/>
        </authorList>
    </citation>
    <scope>NUCLEOTIDE SEQUENCE [LARGE SCALE GENOMIC DNA]</scope>
</reference>
<proteinExistence type="predicted"/>
<dbReference type="EMBL" id="FLRE01000158">
    <property type="protein sequence ID" value="SBT41487.1"/>
    <property type="molecule type" value="Genomic_DNA"/>
</dbReference>
<dbReference type="EMBL" id="FLRD01000118">
    <property type="protein sequence ID" value="SBT41157.1"/>
    <property type="molecule type" value="Genomic_DNA"/>
</dbReference>
<feature type="region of interest" description="Disordered" evidence="1">
    <location>
        <begin position="23"/>
        <end position="47"/>
    </location>
</feature>
<sequence>MVFSVTQAVNTIGNGSYVTCNKRNGNFPKKRKLEKKENGKKENWKREKVWKNKKVSLDKELSNKWEKE</sequence>
<evidence type="ECO:0000256" key="1">
    <source>
        <dbReference type="SAM" id="MobiDB-lite"/>
    </source>
</evidence>
<name>A0A1A8ZCA9_PLAOA</name>
<dbReference type="Proteomes" id="UP000078555">
    <property type="component" value="Unassembled WGS sequence"/>
</dbReference>
<evidence type="ECO:0000313" key="5">
    <source>
        <dbReference type="Proteomes" id="UP000078555"/>
    </source>
</evidence>
<reference evidence="4" key="1">
    <citation type="submission" date="2016-05" db="EMBL/GenBank/DDBJ databases">
        <authorList>
            <person name="Naeem Raeece"/>
        </authorList>
    </citation>
    <scope>NUCLEOTIDE SEQUENCE [LARGE SCALE GENOMIC DNA]</scope>
</reference>
<organism evidence="3 4">
    <name type="scientific">Plasmodium ovale wallikeri</name>
    <dbReference type="NCBI Taxonomy" id="864142"/>
    <lineage>
        <taxon>Eukaryota</taxon>
        <taxon>Sar</taxon>
        <taxon>Alveolata</taxon>
        <taxon>Apicomplexa</taxon>
        <taxon>Aconoidasida</taxon>
        <taxon>Haemosporida</taxon>
        <taxon>Plasmodiidae</taxon>
        <taxon>Plasmodium</taxon>
        <taxon>Plasmodium (Plasmodium)</taxon>
    </lineage>
</organism>